<dbReference type="OrthoDB" id="981952at2"/>
<evidence type="ECO:0000313" key="5">
    <source>
        <dbReference type="EMBL" id="SFF37948.1"/>
    </source>
</evidence>
<dbReference type="InterPro" id="IPR013105">
    <property type="entry name" value="TPR_2"/>
</dbReference>
<keyword evidence="1" id="KW-0677">Repeat</keyword>
<reference evidence="5 6" key="1">
    <citation type="submission" date="2016-10" db="EMBL/GenBank/DDBJ databases">
        <authorList>
            <person name="de Groot N.N."/>
        </authorList>
    </citation>
    <scope>NUCLEOTIDE SEQUENCE [LARGE SCALE GENOMIC DNA]</scope>
    <source>
        <strain>GEY</strain>
        <strain evidence="6">DSM 9560</strain>
    </source>
</reference>
<feature type="signal peptide" evidence="4">
    <location>
        <begin position="1"/>
        <end position="21"/>
    </location>
</feature>
<organism evidence="5 6">
    <name type="scientific">Thermoflexibacter ruber</name>
    <dbReference type="NCBI Taxonomy" id="1003"/>
    <lineage>
        <taxon>Bacteria</taxon>
        <taxon>Pseudomonadati</taxon>
        <taxon>Bacteroidota</taxon>
        <taxon>Cytophagia</taxon>
        <taxon>Cytophagales</taxon>
        <taxon>Thermoflexibacteraceae</taxon>
        <taxon>Thermoflexibacter</taxon>
    </lineage>
</organism>
<sequence length="500" mass="57549">MNKAFFWIFFLLFCFGSSAYAQHPIDNIVELLNHRELTTAKKLLSENLVHNAEDMDSRLLLGSLTDYFGDSEDAIKIWSEGLRNTEDDYPFYLNIGEIRFRQGIKGMNVKFRKGKVELLNQADSAKDADYKFSMLKLASEAFEKAHILHPYEDEPLIHLGKLHDHLKNYDKSMVFWAKLTEMYPSHEEYWVRLGNAALNLHHYDKAIFSFNHALELNPNYSPAYDGLSDYWLALGNIEQAELATQQGAFYNWLPSFCEMEYSKENYRIYELINFGGEKMDSKGKEKAVRSLLQDKSPTSTKFLATVCYYHEVHGELEKAIVRELVKRDKFSLYMLIALARHTEYLCTIDHVLKELMQVRPAGMLDLLVELLEKDQLEEETIRIAEYMGELGNEQAVLPLIDLLNPTFQSSLENGHLGEIKARQRAALALANFPNAYVIKTLESGLGNPEISAYCAASLYKITLDEKYLKVVALKRKEPTIAFFLKKIETKEAQKLAKKLD</sequence>
<dbReference type="RefSeq" id="WP_091548303.1">
    <property type="nucleotide sequence ID" value="NZ_FONY01000029.1"/>
</dbReference>
<keyword evidence="4" id="KW-0732">Signal</keyword>
<evidence type="ECO:0000256" key="3">
    <source>
        <dbReference type="PROSITE-ProRule" id="PRU00339"/>
    </source>
</evidence>
<dbReference type="PANTHER" id="PTHR44943">
    <property type="entry name" value="CELLULOSE SYNTHASE OPERON PROTEIN C"/>
    <property type="match status" value="1"/>
</dbReference>
<dbReference type="STRING" id="1003.SAMN04488541_102933"/>
<dbReference type="SMART" id="SM00028">
    <property type="entry name" value="TPR"/>
    <property type="match status" value="3"/>
</dbReference>
<dbReference type="Gene3D" id="1.25.10.10">
    <property type="entry name" value="Leucine-rich Repeat Variant"/>
    <property type="match status" value="1"/>
</dbReference>
<keyword evidence="2 3" id="KW-0802">TPR repeat</keyword>
<dbReference type="SUPFAM" id="SSF48452">
    <property type="entry name" value="TPR-like"/>
    <property type="match status" value="1"/>
</dbReference>
<feature type="repeat" description="TPR" evidence="3">
    <location>
        <begin position="187"/>
        <end position="220"/>
    </location>
</feature>
<dbReference type="EMBL" id="FONY01000029">
    <property type="protein sequence ID" value="SFF37948.1"/>
    <property type="molecule type" value="Genomic_DNA"/>
</dbReference>
<dbReference type="InterPro" id="IPR051685">
    <property type="entry name" value="Ycf3/AcsC/BcsC/TPR_MFPF"/>
</dbReference>
<protein>
    <submittedName>
        <fullName evidence="5">Tetratricopeptide repeat-containing protein</fullName>
    </submittedName>
</protein>
<dbReference type="PROSITE" id="PS50005">
    <property type="entry name" value="TPR"/>
    <property type="match status" value="1"/>
</dbReference>
<evidence type="ECO:0000256" key="2">
    <source>
        <dbReference type="ARBA" id="ARBA00022803"/>
    </source>
</evidence>
<dbReference type="AlphaFoldDB" id="A0A1I2I8G1"/>
<keyword evidence="6" id="KW-1185">Reference proteome</keyword>
<gene>
    <name evidence="5" type="ORF">SAMN04488541_102933</name>
</gene>
<dbReference type="InterPro" id="IPR011990">
    <property type="entry name" value="TPR-like_helical_dom_sf"/>
</dbReference>
<accession>A0A1I2I8G1</accession>
<evidence type="ECO:0000256" key="4">
    <source>
        <dbReference type="SAM" id="SignalP"/>
    </source>
</evidence>
<dbReference type="PANTHER" id="PTHR44943:SF8">
    <property type="entry name" value="TPR REPEAT-CONTAINING PROTEIN MJ0263"/>
    <property type="match status" value="1"/>
</dbReference>
<evidence type="ECO:0000256" key="1">
    <source>
        <dbReference type="ARBA" id="ARBA00022737"/>
    </source>
</evidence>
<proteinExistence type="predicted"/>
<dbReference type="Gene3D" id="1.25.40.10">
    <property type="entry name" value="Tetratricopeptide repeat domain"/>
    <property type="match status" value="1"/>
</dbReference>
<evidence type="ECO:0000313" key="6">
    <source>
        <dbReference type="Proteomes" id="UP000199513"/>
    </source>
</evidence>
<dbReference type="Pfam" id="PF07719">
    <property type="entry name" value="TPR_2"/>
    <property type="match status" value="1"/>
</dbReference>
<feature type="chain" id="PRO_5011469796" evidence="4">
    <location>
        <begin position="22"/>
        <end position="500"/>
    </location>
</feature>
<dbReference type="InterPro" id="IPR019734">
    <property type="entry name" value="TPR_rpt"/>
</dbReference>
<dbReference type="InterPro" id="IPR011989">
    <property type="entry name" value="ARM-like"/>
</dbReference>
<name>A0A1I2I8G1_9BACT</name>
<dbReference type="Proteomes" id="UP000199513">
    <property type="component" value="Unassembled WGS sequence"/>
</dbReference>